<proteinExistence type="predicted"/>
<dbReference type="RefSeq" id="XP_067174182.1">
    <property type="nucleotide sequence ID" value="XM_067318077.1"/>
</dbReference>
<feature type="coiled-coil region" evidence="1">
    <location>
        <begin position="416"/>
        <end position="458"/>
    </location>
</feature>
<sequence length="1566" mass="168058">MTSREHLTQARHVMLLSNDAPVLNRCAREEAHLKQRLAQSTAACALLTQQSHAAAAREERSHESRLRAQLTALLSDAPDIVLPSVTTLSTTQDSTIAAEGGGKHAAAANGCSTPRLTIARSAAVIPSPGLKSSSATAAGESATPAASPPCMVGFPDAFESSGFKSTIHWASVAYDETFLTAYGPRQCRKEAQAKMLAGTGGSAAAREAQPHRLMTAVACYLLNEVLCADAAVSKLWQEKLRQPIFDAIFSSHTIAMGQERCRAQRGGGVGSATVADAIVHRTIGPTSSLLPGHAADCSGATSFPPRTNTYTTREGFALLRLWFEEVAVEQREKASVCHRVRSLQDAMARRQMAVRFFQRRAHQAELQALFTVWRAHTRQRRANRRAMECYLMKRHHRHVEETVFLRWRRFTLRSKVEALQRRVLNLAASRDSAAREHAAALRELQDQLSRKRRQHLEEAFERDTLHSQVLDSHAMEVDALQLMLKMEKLQTVESSKWAMRWERVAKTFRPAKPCPAVPRSIWAVARALLSTEEALAAVILQHKGDQLVPSQTPGSLMPQARQQMEQVLLMWVNSIMEASPQAATWVNVDAFTCGQRAEEHGILLSQKHPSSRKSAAQRSGKVAGAGNPRCEFNIYMLVCLVRELRRCYTRAGLMEKVEEWDTPDGANEGGPSTLADCFQELAQLIVAQTCGGLYPPLLAHCPSWPLWFTAEGVFFEPASNLEGPARRRRQQQQHTTFLWLLASLLVGHVQVMWMPPFGDRVAPPLQRPAEETETLQCKHEAEMMKLTQVSFIARHAAPPARLAAVARGTSVVAPNTLLPKKRSAARPAAPFPARAATRASSAATAVENTEGEAAAGWGMTLEAALRARCQEARGSTRSSGSSVLSGTDLRTAAGESLSDIEAFLGMEPTQVESLKGMSDTCSSEGEDDKDRLVDGLLHELFKAEDAEAQQRRTMRLQGGGCGRQTCDTAAAAGTARPVDGNLSKGATILTAEQLRLLRSLPGRSFGFDTLRPIATAPSKAAPEAGVPLTTHSSTASYASAASLYSFLVNTLNDTVARQQWHGLARIVTSLVVRFHVLDYEETTRLVAMLETARESHADWKSARVSHPSPMPGSGSPAAGLPPVPVGCTPAMTTKKNACEGAAGVDNPRSSGRIAARLVPTAPSQLSQPPPARWPTNKVQRHLDRARGFPRTTIASDSGATPSLEEVEHAVPVTSAQALATTVTSVMLGEELRRHGAHEEGSAQESFSNNSPAGYSGQTLTSLGPCPFSDPPNSTEASSMMVPLLSSEIHTPVIPTAAFLSADGDAYGVEQYAAEATNHSSGITPKYRRVSRSATTENARTIAATTKKAGKHDSAGVLARDQGAEDSRPQADAPAPPVRMHETAQQPFKGTQDAYSGTLVHDTAAFAEAHARASTRYSAQSPPPSARAEHTAAASATSTGSACLWATENVLAPLPNACSSSSAAPSSRPSDTPWTASGTYISPTNVTLQVPLPPTLPAPALPPSLPPPPAPLAAPPSPSPPSAPASNDLPDPTTVPQNPLSPLVLHAAPPPQSGAQKGRKDHFQMRP</sequence>
<dbReference type="KEGG" id="lmat:92510589"/>
<feature type="region of interest" description="Disordered" evidence="2">
    <location>
        <begin position="1410"/>
        <end position="1432"/>
    </location>
</feature>
<organism evidence="3 4">
    <name type="scientific">Leishmania martiniquensis</name>
    <dbReference type="NCBI Taxonomy" id="1580590"/>
    <lineage>
        <taxon>Eukaryota</taxon>
        <taxon>Discoba</taxon>
        <taxon>Euglenozoa</taxon>
        <taxon>Kinetoplastea</taxon>
        <taxon>Metakinetoplastina</taxon>
        <taxon>Trypanosomatida</taxon>
        <taxon>Trypanosomatidae</taxon>
        <taxon>Leishmaniinae</taxon>
        <taxon>Leishmania</taxon>
    </lineage>
</organism>
<accession>A0A836GT59</accession>
<feature type="compositionally biased region" description="Pro residues" evidence="2">
    <location>
        <begin position="1490"/>
        <end position="1522"/>
    </location>
</feature>
<evidence type="ECO:0000256" key="2">
    <source>
        <dbReference type="SAM" id="MobiDB-lite"/>
    </source>
</evidence>
<comment type="caution">
    <text evidence="3">The sequence shown here is derived from an EMBL/GenBank/DDBJ whole genome shotgun (WGS) entry which is preliminary data.</text>
</comment>
<feature type="region of interest" description="Disordered" evidence="2">
    <location>
        <begin position="1457"/>
        <end position="1566"/>
    </location>
</feature>
<dbReference type="Proteomes" id="UP000673552">
    <property type="component" value="Chromosome 36"/>
</dbReference>
<name>A0A836GT59_9TRYP</name>
<feature type="region of interest" description="Disordered" evidence="2">
    <location>
        <begin position="1100"/>
        <end position="1120"/>
    </location>
</feature>
<dbReference type="GeneID" id="92510589"/>
<keyword evidence="1" id="KW-0175">Coiled coil</keyword>
<feature type="compositionally biased region" description="Polar residues" evidence="2">
    <location>
        <begin position="1471"/>
        <end position="1487"/>
    </location>
</feature>
<feature type="region of interest" description="Disordered" evidence="2">
    <location>
        <begin position="1345"/>
        <end position="1379"/>
    </location>
</feature>
<evidence type="ECO:0000313" key="3">
    <source>
        <dbReference type="EMBL" id="KAG5464245.1"/>
    </source>
</evidence>
<feature type="region of interest" description="Disordered" evidence="2">
    <location>
        <begin position="1234"/>
        <end position="1275"/>
    </location>
</feature>
<evidence type="ECO:0000313" key="4">
    <source>
        <dbReference type="Proteomes" id="UP000673552"/>
    </source>
</evidence>
<dbReference type="EMBL" id="JAFEUZ010000036">
    <property type="protein sequence ID" value="KAG5464245.1"/>
    <property type="molecule type" value="Genomic_DNA"/>
</dbReference>
<keyword evidence="4" id="KW-1185">Reference proteome</keyword>
<dbReference type="OrthoDB" id="244005at2759"/>
<feature type="compositionally biased region" description="Polar residues" evidence="2">
    <location>
        <begin position="1242"/>
        <end position="1261"/>
    </location>
</feature>
<protein>
    <submittedName>
        <fullName evidence="3">Uncharacterized protein</fullName>
    </submittedName>
</protein>
<feature type="compositionally biased region" description="Low complexity" evidence="2">
    <location>
        <begin position="1457"/>
        <end position="1469"/>
    </location>
</feature>
<feature type="compositionally biased region" description="Low complexity" evidence="2">
    <location>
        <begin position="1104"/>
        <end position="1118"/>
    </location>
</feature>
<reference evidence="3 4" key="1">
    <citation type="submission" date="2021-03" db="EMBL/GenBank/DDBJ databases">
        <title>Leishmania (Mundinia) martiniquensis Genome sequencing and assembly.</title>
        <authorList>
            <person name="Almutairi H."/>
            <person name="Gatherer D."/>
        </authorList>
    </citation>
    <scope>NUCLEOTIDE SEQUENCE [LARGE SCALE GENOMIC DNA]</scope>
    <source>
        <strain evidence="3">LSCM1</strain>
    </source>
</reference>
<evidence type="ECO:0000256" key="1">
    <source>
        <dbReference type="SAM" id="Coils"/>
    </source>
</evidence>
<gene>
    <name evidence="3" type="ORF">LSCM1_00426</name>
</gene>